<feature type="transmembrane region" description="Helical" evidence="12">
    <location>
        <begin position="92"/>
        <end position="111"/>
    </location>
</feature>
<dbReference type="VEuPathDB" id="FungiDB:SCHCODRAFT_02622105"/>
<feature type="transmembrane region" description="Helical" evidence="12">
    <location>
        <begin position="364"/>
        <end position="386"/>
    </location>
</feature>
<evidence type="ECO:0000256" key="5">
    <source>
        <dbReference type="ARBA" id="ARBA00022692"/>
    </source>
</evidence>
<dbReference type="InParanoid" id="D8PQ24"/>
<evidence type="ECO:0000256" key="7">
    <source>
        <dbReference type="ARBA" id="ARBA00022989"/>
    </source>
</evidence>
<dbReference type="GO" id="GO:0031966">
    <property type="term" value="C:mitochondrial membrane"/>
    <property type="evidence" value="ECO:0007669"/>
    <property type="project" value="UniProtKB-SubCell"/>
</dbReference>
<feature type="transmembrane region" description="Helical" evidence="12">
    <location>
        <begin position="422"/>
        <end position="439"/>
    </location>
</feature>
<dbReference type="PANTHER" id="PTHR43448:SF2">
    <property type="entry name" value="PROTOHEME IX FARNESYLTRANSFERASE, MITOCHONDRIAL"/>
    <property type="match status" value="1"/>
</dbReference>
<dbReference type="InterPro" id="IPR030470">
    <property type="entry name" value="UbiA_prenylTrfase_CS"/>
</dbReference>
<evidence type="ECO:0000256" key="12">
    <source>
        <dbReference type="SAM" id="Phobius"/>
    </source>
</evidence>
<keyword evidence="8" id="KW-0496">Mitochondrion</keyword>
<dbReference type="GO" id="GO:0006784">
    <property type="term" value="P:heme A biosynthetic process"/>
    <property type="evidence" value="ECO:0007669"/>
    <property type="project" value="TreeGrafter"/>
</dbReference>
<keyword evidence="6" id="KW-0809">Transit peptide</keyword>
<feature type="transmembrane region" description="Helical" evidence="12">
    <location>
        <begin position="198"/>
        <end position="218"/>
    </location>
</feature>
<dbReference type="FunFam" id="1.10.357.140:FF:000004">
    <property type="entry name" value="Protoheme IX farnesyltransferase, mitochondrial"/>
    <property type="match status" value="1"/>
</dbReference>
<dbReference type="RefSeq" id="XP_003037941.1">
    <property type="nucleotide sequence ID" value="XM_003037895.1"/>
</dbReference>
<organism evidence="14">
    <name type="scientific">Schizophyllum commune (strain H4-8 / FGSC 9210)</name>
    <name type="common">Split gill fungus</name>
    <dbReference type="NCBI Taxonomy" id="578458"/>
    <lineage>
        <taxon>Eukaryota</taxon>
        <taxon>Fungi</taxon>
        <taxon>Dikarya</taxon>
        <taxon>Basidiomycota</taxon>
        <taxon>Agaricomycotina</taxon>
        <taxon>Agaricomycetes</taxon>
        <taxon>Agaricomycetidae</taxon>
        <taxon>Agaricales</taxon>
        <taxon>Schizophyllaceae</taxon>
        <taxon>Schizophyllum</taxon>
    </lineage>
</organism>
<dbReference type="GO" id="GO:0008495">
    <property type="term" value="F:protoheme IX farnesyltransferase activity"/>
    <property type="evidence" value="ECO:0007669"/>
    <property type="project" value="InterPro"/>
</dbReference>
<dbReference type="EMBL" id="GL377302">
    <property type="protein sequence ID" value="EFJ03039.1"/>
    <property type="molecule type" value="Genomic_DNA"/>
</dbReference>
<evidence type="ECO:0000256" key="8">
    <source>
        <dbReference type="ARBA" id="ARBA00023128"/>
    </source>
</evidence>
<accession>D8PQ24</accession>
<gene>
    <name evidence="13" type="ORF">SCHCODRAFT_230554</name>
</gene>
<dbReference type="Pfam" id="PF01040">
    <property type="entry name" value="UbiA"/>
    <property type="match status" value="2"/>
</dbReference>
<keyword evidence="10 12" id="KW-0472">Membrane</keyword>
<comment type="similarity">
    <text evidence="2">Belongs to the UbiA prenyltransferase family.</text>
</comment>
<evidence type="ECO:0000256" key="3">
    <source>
        <dbReference type="ARBA" id="ARBA00016335"/>
    </source>
</evidence>
<evidence type="ECO:0000313" key="13">
    <source>
        <dbReference type="EMBL" id="EFJ03039.1"/>
    </source>
</evidence>
<dbReference type="InterPro" id="IPR000537">
    <property type="entry name" value="UbiA_prenyltransferase"/>
</dbReference>
<dbReference type="Proteomes" id="UP000007431">
    <property type="component" value="Unassembled WGS sequence"/>
</dbReference>
<evidence type="ECO:0000256" key="4">
    <source>
        <dbReference type="ARBA" id="ARBA00022679"/>
    </source>
</evidence>
<evidence type="ECO:0000256" key="11">
    <source>
        <dbReference type="ARBA" id="ARBA00030253"/>
    </source>
</evidence>
<feature type="transmembrane region" description="Helical" evidence="12">
    <location>
        <begin position="131"/>
        <end position="153"/>
    </location>
</feature>
<sequence length="464" mass="49998">MLRLRPLVLRGLRCHCNTPRIRFQSTRSAPSFASYFFNNDQWLHTPLSASTPATSPHASAFQPAPASAYKPAPPLTAGRLATIYAQLAKRQLTVLNVLATMAAVALCPLPIADANAQALISFSEVLPPSAASVATLLATAAGTALASASANALNQLVEVPFDAQMARTRNRPLVRRALSPLHALLFAAITGTAGTLTLLLFVNPTTAALAAANIALYAGPYTTLKRRTIWNTWIGAVVGAIPPLMGWTACGGALWPTSTHPASVFLPEWTSGWLAGMGGMWEGLKEGPVKLASWLQVGTLRTLGPDALDNPLAWVGLFSFLFCWQFPHFNAFSYGVRASYAQAGYRMLAVLDPRRNARVGIRHLALLTASTTLLVPASGLTSWWLALTALPPALIWWRSALRWWGRGLGSLGGGGEKAAKDTFWHSLWYMPVVLALMMVHKTRVSDLKQEGEDEQKEEAMAQEA</sequence>
<feature type="transmembrane region" description="Helical" evidence="12">
    <location>
        <begin position="230"/>
        <end position="255"/>
    </location>
</feature>
<evidence type="ECO:0000313" key="14">
    <source>
        <dbReference type="Proteomes" id="UP000007431"/>
    </source>
</evidence>
<keyword evidence="7 12" id="KW-1133">Transmembrane helix</keyword>
<dbReference type="PANTHER" id="PTHR43448">
    <property type="entry name" value="PROTOHEME IX FARNESYLTRANSFERASE, MITOCHONDRIAL"/>
    <property type="match status" value="1"/>
</dbReference>
<dbReference type="GeneID" id="9585951"/>
<keyword evidence="9" id="KW-0350">Heme biosynthesis</keyword>
<protein>
    <recommendedName>
        <fullName evidence="3">Protoheme IX farnesyltransferase, mitochondrial</fullName>
    </recommendedName>
    <alternativeName>
        <fullName evidence="11">Heme O synthase</fullName>
    </alternativeName>
</protein>
<dbReference type="FunCoup" id="D8PQ24">
    <property type="interactions" value="374"/>
</dbReference>
<evidence type="ECO:0000256" key="2">
    <source>
        <dbReference type="ARBA" id="ARBA00005985"/>
    </source>
</evidence>
<dbReference type="PROSITE" id="PS00943">
    <property type="entry name" value="UBIA"/>
    <property type="match status" value="1"/>
</dbReference>
<keyword evidence="14" id="KW-1185">Reference proteome</keyword>
<dbReference type="OMA" id="TKPGIIM"/>
<keyword evidence="4" id="KW-0808">Transferase</keyword>
<comment type="subcellular location">
    <subcellularLocation>
        <location evidence="1">Mitochondrion membrane</location>
        <topology evidence="1">Multi-pass membrane protein</topology>
    </subcellularLocation>
</comment>
<dbReference type="AlphaFoldDB" id="D8PQ24"/>
<dbReference type="InterPro" id="IPR044878">
    <property type="entry name" value="UbiA_sf"/>
</dbReference>
<evidence type="ECO:0000256" key="9">
    <source>
        <dbReference type="ARBA" id="ARBA00023133"/>
    </source>
</evidence>
<reference evidence="13 14" key="1">
    <citation type="journal article" date="2010" name="Nat. Biotechnol.">
        <title>Genome sequence of the model mushroom Schizophyllum commune.</title>
        <authorList>
            <person name="Ohm R.A."/>
            <person name="de Jong J.F."/>
            <person name="Lugones L.G."/>
            <person name="Aerts A."/>
            <person name="Kothe E."/>
            <person name="Stajich J.E."/>
            <person name="de Vries R.P."/>
            <person name="Record E."/>
            <person name="Levasseur A."/>
            <person name="Baker S.E."/>
            <person name="Bartholomew K.A."/>
            <person name="Coutinho P.M."/>
            <person name="Erdmann S."/>
            <person name="Fowler T.J."/>
            <person name="Gathman A.C."/>
            <person name="Lombard V."/>
            <person name="Henrissat B."/>
            <person name="Knabe N."/>
            <person name="Kuees U."/>
            <person name="Lilly W.W."/>
            <person name="Lindquist E."/>
            <person name="Lucas S."/>
            <person name="Magnuson J.K."/>
            <person name="Piumi F."/>
            <person name="Raudaskoski M."/>
            <person name="Salamov A."/>
            <person name="Schmutz J."/>
            <person name="Schwarze F.W.M.R."/>
            <person name="vanKuyk P.A."/>
            <person name="Horton J.S."/>
            <person name="Grigoriev I.V."/>
            <person name="Woesten H.A.B."/>
        </authorList>
    </citation>
    <scope>NUCLEOTIDE SEQUENCE [LARGE SCALE GENOMIC DNA]</scope>
    <source>
        <strain evidence="14">H4-8 / FGSC 9210</strain>
    </source>
</reference>
<proteinExistence type="inferred from homology"/>
<dbReference type="Gene3D" id="1.10.357.140">
    <property type="entry name" value="UbiA prenyltransferase"/>
    <property type="match status" value="1"/>
</dbReference>
<evidence type="ECO:0000256" key="6">
    <source>
        <dbReference type="ARBA" id="ARBA00022946"/>
    </source>
</evidence>
<dbReference type="OrthoDB" id="5211at2759"/>
<dbReference type="STRING" id="578458.D8PQ24"/>
<evidence type="ECO:0000256" key="10">
    <source>
        <dbReference type="ARBA" id="ARBA00023136"/>
    </source>
</evidence>
<dbReference type="HOGENOM" id="CLU_029631_3_3_1"/>
<keyword evidence="5 12" id="KW-0812">Transmembrane</keyword>
<dbReference type="KEGG" id="scm:SCHCO_02622105"/>
<feature type="transmembrane region" description="Helical" evidence="12">
    <location>
        <begin position="312"/>
        <end position="332"/>
    </location>
</feature>
<name>D8PQ24_SCHCM</name>
<dbReference type="CDD" id="cd13957">
    <property type="entry name" value="PT_UbiA_Cox10"/>
    <property type="match status" value="1"/>
</dbReference>
<dbReference type="eggNOG" id="KOG1380">
    <property type="taxonomic scope" value="Eukaryota"/>
</dbReference>
<dbReference type="InterPro" id="IPR006369">
    <property type="entry name" value="Protohaem_IX_farnesylTrfase"/>
</dbReference>
<evidence type="ECO:0000256" key="1">
    <source>
        <dbReference type="ARBA" id="ARBA00004225"/>
    </source>
</evidence>
<feature type="transmembrane region" description="Helical" evidence="12">
    <location>
        <begin position="173"/>
        <end position="192"/>
    </location>
</feature>